<evidence type="ECO:0000313" key="5">
    <source>
        <dbReference type="Proteomes" id="UP000460718"/>
    </source>
</evidence>
<protein>
    <recommendedName>
        <fullName evidence="3">SWIM-type domain-containing protein</fullName>
    </recommendedName>
</protein>
<evidence type="ECO:0000259" key="3">
    <source>
        <dbReference type="PROSITE" id="PS50966"/>
    </source>
</evidence>
<dbReference type="Pfam" id="PF21056">
    <property type="entry name" value="ZSWIM1-3_RNaseH-like"/>
    <property type="match status" value="1"/>
</dbReference>
<keyword evidence="1" id="KW-0862">Zinc</keyword>
<dbReference type="PROSITE" id="PS50966">
    <property type="entry name" value="ZF_SWIM"/>
    <property type="match status" value="1"/>
</dbReference>
<sequence>MVVNFNLESPLNVSSVHENAHGETGVISFTSGHMRAMLDRFPEVIQMDCTHQTNQYNDQLLTMVAMDQYGNGQPVQYSLIETNSDWHMAKCMDHFKRANEHWRFVRIVIVDKDMREIDIIRKKFPEARVLLCHFHVIKWLHETIRKSKKYGVYEEDVLSQMKHTITNMTYARTPDAYTSHRDEFKSLAHRGDCTELWDYFVKNWDECCEMWVMAYRVGLPHFGNHTNNRVQSLFGKLKRYSKGHLTMRASLKVLLAYQRRKEEEYTAKVEMPGTLRDVTYCEQMNFALGMTTRWVAAAIKTQYDVVTDDSIADNYAFKDNGTTVTVQCDERKYTLEKEGWTCNCEFAQTMKLPCRHAMAYRKTWFGQSRLSQDELTEVEQPFVAKVFKKKPRAVAGVLSDAEKYRRAQQAFGRISGELAQLPDEVFESAMSDLDKWWYNLRHGKTDLLPPPSSGNDGSGSGGGGGGNDGGAPGGSASHGEGPQDDHHDGNSKEGNMQDDDGCDDEAPTQVTDSTTQAADCEGCSRGLSVRLSGNVRRQGRPPLDRAAQKEKAKQALKEYNNGTNLRTLLREKYVCEVVATLHDVKPGIREVGSFLATLQVKSQGQGKPIEWRVDAEFVPDTVWFCLLEYVVGSALEQLRGGLAKNEQIELDSDGEAAAGGDRYVAAIAKFCQFTRDQVEAMKWLWNLQATCRDAVICCSWLHREDRAAHAPPSPCAGAFTELLENIYRAVGELAV</sequence>
<name>A0A6A3H4D4_9STRA</name>
<evidence type="ECO:0000256" key="2">
    <source>
        <dbReference type="SAM" id="MobiDB-lite"/>
    </source>
</evidence>
<dbReference type="InterPro" id="IPR007527">
    <property type="entry name" value="Znf_SWIM"/>
</dbReference>
<keyword evidence="1" id="KW-0863">Zinc-finger</keyword>
<feature type="compositionally biased region" description="Polar residues" evidence="2">
    <location>
        <begin position="508"/>
        <end position="517"/>
    </location>
</feature>
<dbReference type="AlphaFoldDB" id="A0A6A3H4D4"/>
<feature type="compositionally biased region" description="Acidic residues" evidence="2">
    <location>
        <begin position="496"/>
        <end position="506"/>
    </location>
</feature>
<feature type="compositionally biased region" description="Basic and acidic residues" evidence="2">
    <location>
        <begin position="481"/>
        <end position="491"/>
    </location>
</feature>
<feature type="compositionally biased region" description="Gly residues" evidence="2">
    <location>
        <begin position="456"/>
        <end position="473"/>
    </location>
</feature>
<evidence type="ECO:0000313" key="4">
    <source>
        <dbReference type="EMBL" id="KAE8963965.1"/>
    </source>
</evidence>
<keyword evidence="1" id="KW-0479">Metal-binding</keyword>
<comment type="caution">
    <text evidence="4">The sequence shown here is derived from an EMBL/GenBank/DDBJ whole genome shotgun (WGS) entry which is preliminary data.</text>
</comment>
<dbReference type="PANTHER" id="PTHR31569">
    <property type="entry name" value="SWIM-TYPE DOMAIN-CONTAINING PROTEIN"/>
    <property type="match status" value="1"/>
</dbReference>
<feature type="domain" description="SWIM-type" evidence="3">
    <location>
        <begin position="333"/>
        <end position="365"/>
    </location>
</feature>
<accession>A0A6A3H4D4</accession>
<organism evidence="4 5">
    <name type="scientific">Phytophthora fragariae</name>
    <dbReference type="NCBI Taxonomy" id="53985"/>
    <lineage>
        <taxon>Eukaryota</taxon>
        <taxon>Sar</taxon>
        <taxon>Stramenopiles</taxon>
        <taxon>Oomycota</taxon>
        <taxon>Peronosporomycetes</taxon>
        <taxon>Peronosporales</taxon>
        <taxon>Peronosporaceae</taxon>
        <taxon>Phytophthora</taxon>
    </lineage>
</organism>
<dbReference type="PANTHER" id="PTHR31569:SF4">
    <property type="entry name" value="SWIM-TYPE DOMAIN-CONTAINING PROTEIN"/>
    <property type="match status" value="1"/>
</dbReference>
<gene>
    <name evidence="4" type="ORF">PF011_g28841</name>
</gene>
<dbReference type="InterPro" id="IPR052579">
    <property type="entry name" value="Zinc_finger_SWIM"/>
</dbReference>
<dbReference type="InterPro" id="IPR048324">
    <property type="entry name" value="ZSWIM1-3_RNaseH-like"/>
</dbReference>
<reference evidence="4 5" key="1">
    <citation type="submission" date="2018-09" db="EMBL/GenBank/DDBJ databases">
        <title>Genomic investigation of the strawberry pathogen Phytophthora fragariae indicates pathogenicity is determined by transcriptional variation in three key races.</title>
        <authorList>
            <person name="Adams T.M."/>
            <person name="Armitage A.D."/>
            <person name="Sobczyk M.K."/>
            <person name="Bates H.J."/>
            <person name="Dunwell J.M."/>
            <person name="Nellist C.F."/>
            <person name="Harrison R.J."/>
        </authorList>
    </citation>
    <scope>NUCLEOTIDE SEQUENCE [LARGE SCALE GENOMIC DNA]</scope>
    <source>
        <strain evidence="4 5">SCRP245</strain>
    </source>
</reference>
<dbReference type="Pfam" id="PF04434">
    <property type="entry name" value="SWIM"/>
    <property type="match status" value="1"/>
</dbReference>
<feature type="region of interest" description="Disordered" evidence="2">
    <location>
        <begin position="445"/>
        <end position="519"/>
    </location>
</feature>
<dbReference type="Proteomes" id="UP000460718">
    <property type="component" value="Unassembled WGS sequence"/>
</dbReference>
<dbReference type="EMBL" id="QXFW01004885">
    <property type="protein sequence ID" value="KAE8963965.1"/>
    <property type="molecule type" value="Genomic_DNA"/>
</dbReference>
<proteinExistence type="predicted"/>
<dbReference type="GO" id="GO:0008270">
    <property type="term" value="F:zinc ion binding"/>
    <property type="evidence" value="ECO:0007669"/>
    <property type="project" value="UniProtKB-KW"/>
</dbReference>
<evidence type="ECO:0000256" key="1">
    <source>
        <dbReference type="PROSITE-ProRule" id="PRU00325"/>
    </source>
</evidence>